<dbReference type="RefSeq" id="WP_189478012.1">
    <property type="nucleotide sequence ID" value="NZ_BMYM01000002.1"/>
</dbReference>
<reference evidence="2" key="2">
    <citation type="submission" date="2020-09" db="EMBL/GenBank/DDBJ databases">
        <authorList>
            <person name="Sun Q."/>
            <person name="Kim S."/>
        </authorList>
    </citation>
    <scope>NUCLEOTIDE SEQUENCE</scope>
    <source>
        <strain evidence="2">KCTC 23430</strain>
    </source>
</reference>
<feature type="transmembrane region" description="Helical" evidence="1">
    <location>
        <begin position="93"/>
        <end position="116"/>
    </location>
</feature>
<organism evidence="2 3">
    <name type="scientific">Parahalioglobus pacificus</name>
    <dbReference type="NCBI Taxonomy" id="930806"/>
    <lineage>
        <taxon>Bacteria</taxon>
        <taxon>Pseudomonadati</taxon>
        <taxon>Pseudomonadota</taxon>
        <taxon>Gammaproteobacteria</taxon>
        <taxon>Cellvibrionales</taxon>
        <taxon>Halieaceae</taxon>
        <taxon>Parahalioglobus</taxon>
    </lineage>
</organism>
<dbReference type="Pfam" id="PF13367">
    <property type="entry name" value="PrsW-protease"/>
    <property type="match status" value="1"/>
</dbReference>
<comment type="caution">
    <text evidence="2">The sequence shown here is derived from an EMBL/GenBank/DDBJ whole genome shotgun (WGS) entry which is preliminary data.</text>
</comment>
<gene>
    <name evidence="2" type="ORF">GCM10007053_23830</name>
</gene>
<dbReference type="GO" id="GO:0008233">
    <property type="term" value="F:peptidase activity"/>
    <property type="evidence" value="ECO:0007669"/>
    <property type="project" value="InterPro"/>
</dbReference>
<dbReference type="PANTHER" id="PTHR36844">
    <property type="entry name" value="PROTEASE PRSW"/>
    <property type="match status" value="1"/>
</dbReference>
<feature type="transmembrane region" description="Helical" evidence="1">
    <location>
        <begin position="128"/>
        <end position="150"/>
    </location>
</feature>
<feature type="transmembrane region" description="Helical" evidence="1">
    <location>
        <begin position="162"/>
        <end position="179"/>
    </location>
</feature>
<feature type="transmembrane region" description="Helical" evidence="1">
    <location>
        <begin position="6"/>
        <end position="23"/>
    </location>
</feature>
<evidence type="ECO:0000313" key="3">
    <source>
        <dbReference type="Proteomes" id="UP000644693"/>
    </source>
</evidence>
<dbReference type="AlphaFoldDB" id="A0A918XKB8"/>
<dbReference type="InterPro" id="IPR026898">
    <property type="entry name" value="PrsW"/>
</dbReference>
<reference evidence="2" key="1">
    <citation type="journal article" date="2014" name="Int. J. Syst. Evol. Microbiol.">
        <title>Complete genome sequence of Corynebacterium casei LMG S-19264T (=DSM 44701T), isolated from a smear-ripened cheese.</title>
        <authorList>
            <consortium name="US DOE Joint Genome Institute (JGI-PGF)"/>
            <person name="Walter F."/>
            <person name="Albersmeier A."/>
            <person name="Kalinowski J."/>
            <person name="Ruckert C."/>
        </authorList>
    </citation>
    <scope>NUCLEOTIDE SEQUENCE</scope>
    <source>
        <strain evidence="2">KCTC 23430</strain>
    </source>
</reference>
<sequence>MGSLLAVPIGLLPVIIFLVTLWRMDRHQLTPLPRVIRLIAAGMGAACVSLLVSGLLIEILPPDLTRLFLAPLIEETAKAMIVVALFRASRIGFLVDAAILGFAVGAGFALAENLYLMVFGPPMGEGVWLVRGLGTAVMHGGVTAIFAIVAQRFTERSKRLDLQFFLPGLVMATALHWAFNQFYFSPMLHTLAVLILLPLLLFLVFSKSADDLRIWMQLDFDADAVLIQEISSGQLRNTRAGDFLDDIRNRFPGEIVGDILCYLRIYTELSLRAKGLLMMREHGMEPEYDPALTPLFDELRYLRESIGQIGVLALQPFLNYDRKQLWQLLVLKGQHRAGEKAAMREDSRPG</sequence>
<keyword evidence="1" id="KW-0812">Transmembrane</keyword>
<dbReference type="EMBL" id="BMYM01000002">
    <property type="protein sequence ID" value="GHD36026.1"/>
    <property type="molecule type" value="Genomic_DNA"/>
</dbReference>
<feature type="transmembrane region" description="Helical" evidence="1">
    <location>
        <begin position="68"/>
        <end position="86"/>
    </location>
</feature>
<accession>A0A918XKB8</accession>
<feature type="transmembrane region" description="Helical" evidence="1">
    <location>
        <begin position="35"/>
        <end position="56"/>
    </location>
</feature>
<dbReference type="Proteomes" id="UP000644693">
    <property type="component" value="Unassembled WGS sequence"/>
</dbReference>
<protein>
    <recommendedName>
        <fullName evidence="4">PrsW family intramembrane metalloprotease</fullName>
    </recommendedName>
</protein>
<dbReference type="PANTHER" id="PTHR36844:SF1">
    <property type="entry name" value="PROTEASE PRSW"/>
    <property type="match status" value="1"/>
</dbReference>
<name>A0A918XKB8_9GAMM</name>
<evidence type="ECO:0008006" key="4">
    <source>
        <dbReference type="Google" id="ProtNLM"/>
    </source>
</evidence>
<keyword evidence="3" id="KW-1185">Reference proteome</keyword>
<evidence type="ECO:0000313" key="2">
    <source>
        <dbReference type="EMBL" id="GHD36026.1"/>
    </source>
</evidence>
<feature type="transmembrane region" description="Helical" evidence="1">
    <location>
        <begin position="185"/>
        <end position="205"/>
    </location>
</feature>
<evidence type="ECO:0000256" key="1">
    <source>
        <dbReference type="SAM" id="Phobius"/>
    </source>
</evidence>
<keyword evidence="1" id="KW-0472">Membrane</keyword>
<proteinExistence type="predicted"/>
<keyword evidence="1" id="KW-1133">Transmembrane helix</keyword>